<accession>A0A897NKG2</accession>
<evidence type="ECO:0000259" key="3">
    <source>
        <dbReference type="Pfam" id="PF26495"/>
    </source>
</evidence>
<dbReference type="Proteomes" id="UP000663305">
    <property type="component" value="Chromosome"/>
</dbReference>
<evidence type="ECO:0000313" key="7">
    <source>
        <dbReference type="Proteomes" id="UP000663305"/>
    </source>
</evidence>
<dbReference type="AlphaFoldDB" id="A0A897NKG2"/>
<reference evidence="5 6" key="1">
    <citation type="submission" date="2020-11" db="EMBL/GenBank/DDBJ databases">
        <title>Carbohydrate-dependent, anaerobic sulfur respiration: A novel catabolism in halophilic archaea.</title>
        <authorList>
            <person name="Sorokin D.Y."/>
            <person name="Messina E."/>
            <person name="Smedile F."/>
            <person name="La Cono V."/>
            <person name="Hallsworth J.E."/>
            <person name="Yakimov M.M."/>
        </authorList>
    </citation>
    <scope>NUCLEOTIDE SEQUENCE</scope>
    <source>
        <strain evidence="5">HSR-Bgl</strain>
        <strain evidence="4 6">HSR12-2</strain>
    </source>
</reference>
<dbReference type="InterPro" id="IPR059014">
    <property type="entry name" value="DUF8161_C"/>
</dbReference>
<accession>A0A897N9V7</accession>
<protein>
    <submittedName>
        <fullName evidence="5">Uncharacterized protein</fullName>
    </submittedName>
</protein>
<feature type="region of interest" description="Disordered" evidence="1">
    <location>
        <begin position="1"/>
        <end position="23"/>
    </location>
</feature>
<dbReference type="RefSeq" id="WP_229109581.1">
    <property type="nucleotide sequence ID" value="NZ_CP064788.1"/>
</dbReference>
<name>A0A897NKG2_9EURY</name>
<evidence type="ECO:0000259" key="2">
    <source>
        <dbReference type="Pfam" id="PF26493"/>
    </source>
</evidence>
<evidence type="ECO:0000313" key="6">
    <source>
        <dbReference type="Proteomes" id="UP000662973"/>
    </source>
</evidence>
<proteinExistence type="predicted"/>
<evidence type="ECO:0000256" key="1">
    <source>
        <dbReference type="SAM" id="MobiDB-lite"/>
    </source>
</evidence>
<sequence>MSEDDDVDSENPRPKGHYPRFADNEWHYVPDELAQTISLGPAGDGEKGQGWVLTYTPERRNKDDHEKVLVGLTPRALHELYIETKNLSTDQRTHGHSAECDLCGKQVDLDKVIPNPRGEPCHKHCWAEYTGAPEWFADHV</sequence>
<organism evidence="5 7">
    <name type="scientific">Halapricum desulfuricans</name>
    <dbReference type="NCBI Taxonomy" id="2841257"/>
    <lineage>
        <taxon>Archaea</taxon>
        <taxon>Methanobacteriati</taxon>
        <taxon>Methanobacteriota</taxon>
        <taxon>Stenosarchaea group</taxon>
        <taxon>Halobacteria</taxon>
        <taxon>Halobacteriales</taxon>
        <taxon>Haloarculaceae</taxon>
        <taxon>Halapricum</taxon>
    </lineage>
</organism>
<dbReference type="Proteomes" id="UP000662973">
    <property type="component" value="Chromosome"/>
</dbReference>
<feature type="domain" description="DUF8161" evidence="2">
    <location>
        <begin position="32"/>
        <end position="87"/>
    </location>
</feature>
<dbReference type="KEGG" id="hds:HSR122_2103"/>
<dbReference type="Pfam" id="PF26495">
    <property type="entry name" value="DUF8161_C"/>
    <property type="match status" value="1"/>
</dbReference>
<dbReference type="InterPro" id="IPR058475">
    <property type="entry name" value="DUF8161_N"/>
</dbReference>
<keyword evidence="6" id="KW-1185">Reference proteome</keyword>
<dbReference type="EMBL" id="CP064788">
    <property type="protein sequence ID" value="QSG09487.1"/>
    <property type="molecule type" value="Genomic_DNA"/>
</dbReference>
<dbReference type="Pfam" id="PF26493">
    <property type="entry name" value="DUF8161"/>
    <property type="match status" value="1"/>
</dbReference>
<evidence type="ECO:0000313" key="5">
    <source>
        <dbReference type="EMBL" id="QSG11443.1"/>
    </source>
</evidence>
<dbReference type="EMBL" id="CP064789">
    <property type="protein sequence ID" value="QSG11443.1"/>
    <property type="molecule type" value="Genomic_DNA"/>
</dbReference>
<gene>
    <name evidence="5" type="ORF">HSBGL_1016</name>
    <name evidence="4" type="ORF">HSR122_2103</name>
</gene>
<dbReference type="GeneID" id="68860548"/>
<feature type="domain" description="DUF8161" evidence="3">
    <location>
        <begin position="98"/>
        <end position="131"/>
    </location>
</feature>
<evidence type="ECO:0000313" key="4">
    <source>
        <dbReference type="EMBL" id="QSG09487.1"/>
    </source>
</evidence>